<evidence type="ECO:0000256" key="1">
    <source>
        <dbReference type="SAM" id="MobiDB-lite"/>
    </source>
</evidence>
<dbReference type="Proteomes" id="UP000824540">
    <property type="component" value="Unassembled WGS sequence"/>
</dbReference>
<dbReference type="EMBL" id="JAFBMS010000015">
    <property type="protein sequence ID" value="KAG9346695.1"/>
    <property type="molecule type" value="Genomic_DNA"/>
</dbReference>
<keyword evidence="3" id="KW-1185">Reference proteome</keyword>
<reference evidence="2" key="1">
    <citation type="thesis" date="2021" institute="BYU ScholarsArchive" country="Provo, UT, USA">
        <title>Applications of and Algorithms for Genome Assembly and Genomic Analyses with an Emphasis on Marine Teleosts.</title>
        <authorList>
            <person name="Pickett B.D."/>
        </authorList>
    </citation>
    <scope>NUCLEOTIDE SEQUENCE</scope>
    <source>
        <strain evidence="2">HI-2016</strain>
    </source>
</reference>
<feature type="non-terminal residue" evidence="2">
    <location>
        <position position="1"/>
    </location>
</feature>
<feature type="compositionally biased region" description="Basic residues" evidence="1">
    <location>
        <begin position="264"/>
        <end position="273"/>
    </location>
</feature>
<evidence type="ECO:0000313" key="3">
    <source>
        <dbReference type="Proteomes" id="UP000824540"/>
    </source>
</evidence>
<organism evidence="2 3">
    <name type="scientific">Albula glossodonta</name>
    <name type="common">roundjaw bonefish</name>
    <dbReference type="NCBI Taxonomy" id="121402"/>
    <lineage>
        <taxon>Eukaryota</taxon>
        <taxon>Metazoa</taxon>
        <taxon>Chordata</taxon>
        <taxon>Craniata</taxon>
        <taxon>Vertebrata</taxon>
        <taxon>Euteleostomi</taxon>
        <taxon>Actinopterygii</taxon>
        <taxon>Neopterygii</taxon>
        <taxon>Teleostei</taxon>
        <taxon>Albuliformes</taxon>
        <taxon>Albulidae</taxon>
        <taxon>Albula</taxon>
    </lineage>
</organism>
<accession>A0A8T2P296</accession>
<gene>
    <name evidence="2" type="ORF">JZ751_007008</name>
</gene>
<feature type="region of interest" description="Disordered" evidence="1">
    <location>
        <begin position="185"/>
        <end position="273"/>
    </location>
</feature>
<dbReference type="OrthoDB" id="2403182at2759"/>
<comment type="caution">
    <text evidence="2">The sequence shown here is derived from an EMBL/GenBank/DDBJ whole genome shotgun (WGS) entry which is preliminary data.</text>
</comment>
<dbReference type="AlphaFoldDB" id="A0A8T2P296"/>
<proteinExistence type="predicted"/>
<sequence>ERDQQIEQLAADLQRSGESESGVIETPPNPEMPRHSQRQVSSCSSSSSSSSSCSSLLAEELSRVQAELELCRSELLEKTQELRHYQGMLTLPAPSGTLTTAVERKLEEGQKSLRQLRLDLQCLGRDLQSAERACCHSTNGERLRLTLANADSTLAKQNQALGELQNGLLLVKMDLRKKTDRLAKLQTPPMPSAPPNSSSCVKRGCGGAGPYAETHPPSSFLRSFLPGRPPSRKAPAPCTTKSPGTPYSRVLRTRQRSPPPSPTPHHKSRGGVF</sequence>
<feature type="region of interest" description="Disordered" evidence="1">
    <location>
        <begin position="1"/>
        <end position="48"/>
    </location>
</feature>
<name>A0A8T2P296_9TELE</name>
<protein>
    <submittedName>
        <fullName evidence="2">Uncharacterized protein</fullName>
    </submittedName>
</protein>
<evidence type="ECO:0000313" key="2">
    <source>
        <dbReference type="EMBL" id="KAG9346695.1"/>
    </source>
</evidence>